<comment type="caution">
    <text evidence="1">The sequence shown here is derived from an EMBL/GenBank/DDBJ whole genome shotgun (WGS) entry which is preliminary data.</text>
</comment>
<evidence type="ECO:0000313" key="2">
    <source>
        <dbReference type="Proteomes" id="UP000790709"/>
    </source>
</evidence>
<reference evidence="1" key="1">
    <citation type="journal article" date="2021" name="New Phytol.">
        <title>Evolutionary innovations through gain and loss of genes in the ectomycorrhizal Boletales.</title>
        <authorList>
            <person name="Wu G."/>
            <person name="Miyauchi S."/>
            <person name="Morin E."/>
            <person name="Kuo A."/>
            <person name="Drula E."/>
            <person name="Varga T."/>
            <person name="Kohler A."/>
            <person name="Feng B."/>
            <person name="Cao Y."/>
            <person name="Lipzen A."/>
            <person name="Daum C."/>
            <person name="Hundley H."/>
            <person name="Pangilinan J."/>
            <person name="Johnson J."/>
            <person name="Barry K."/>
            <person name="LaButti K."/>
            <person name="Ng V."/>
            <person name="Ahrendt S."/>
            <person name="Min B."/>
            <person name="Choi I.G."/>
            <person name="Park H."/>
            <person name="Plett J.M."/>
            <person name="Magnuson J."/>
            <person name="Spatafora J.W."/>
            <person name="Nagy L.G."/>
            <person name="Henrissat B."/>
            <person name="Grigoriev I.V."/>
            <person name="Yang Z.L."/>
            <person name="Xu J."/>
            <person name="Martin F.M."/>
        </authorList>
    </citation>
    <scope>NUCLEOTIDE SEQUENCE</scope>
    <source>
        <strain evidence="1">KUC20120723A-06</strain>
    </source>
</reference>
<organism evidence="1 2">
    <name type="scientific">Leucogyrophana mollusca</name>
    <dbReference type="NCBI Taxonomy" id="85980"/>
    <lineage>
        <taxon>Eukaryota</taxon>
        <taxon>Fungi</taxon>
        <taxon>Dikarya</taxon>
        <taxon>Basidiomycota</taxon>
        <taxon>Agaricomycotina</taxon>
        <taxon>Agaricomycetes</taxon>
        <taxon>Agaricomycetidae</taxon>
        <taxon>Boletales</taxon>
        <taxon>Boletales incertae sedis</taxon>
        <taxon>Leucogyrophana</taxon>
    </lineage>
</organism>
<gene>
    <name evidence="1" type="ORF">BV22DRAFT_1025117</name>
</gene>
<accession>A0ACB8AY07</accession>
<sequence>MKSETLTVASRLVHADQWRSSVSFITLGCVAGTAVDTLNYSLVISVFPFRLEHLGYHDVSSLVGWLLFIYSGALVLSTPMVAMVSERMHSRRGVMIAGLFSLLASQLVLMEASSFWVMCLGRFFEGISSSIILTIGLSLICDTTPEAQIGAHLGLAMAGGSLGQLIGPPVGGALYARWGYRAPFVFGMIFTAIDFVGRLLVVEKMAAAIPPSEEVPPEHVADKEEGPAGPADHDPNPSTLGAKNDTGPVNPSILGVVFRLMTSARTLVALSVILFCSMTSLAADVTVPLHTQAIWGLDSAKVGLVFLAAIIPTMISSTLAGFLCDRIGAETVTVLTLIAGVPWWGALTKQFSLAFFIVSFGIQNFFIGAVASPVVTELAAVTRGMKGVGCKCRDCS</sequence>
<keyword evidence="2" id="KW-1185">Reference proteome</keyword>
<dbReference type="EMBL" id="MU266850">
    <property type="protein sequence ID" value="KAH7918125.1"/>
    <property type="molecule type" value="Genomic_DNA"/>
</dbReference>
<dbReference type="Proteomes" id="UP000790709">
    <property type="component" value="Unassembled WGS sequence"/>
</dbReference>
<proteinExistence type="predicted"/>
<name>A0ACB8AY07_9AGAM</name>
<protein>
    <submittedName>
        <fullName evidence="1">MFS general substrate transporter</fullName>
    </submittedName>
</protein>
<evidence type="ECO:0000313" key="1">
    <source>
        <dbReference type="EMBL" id="KAH7918125.1"/>
    </source>
</evidence>